<accession>A0A0C1GYP3</accession>
<dbReference type="AlphaFoldDB" id="A0A0C1GYP3"/>
<name>A0A0C1GYP3_9NEIS</name>
<organism evidence="1 2">
    <name type="scientific">Morococcus cerebrosus</name>
    <dbReference type="NCBI Taxonomy" id="1056807"/>
    <lineage>
        <taxon>Bacteria</taxon>
        <taxon>Pseudomonadati</taxon>
        <taxon>Pseudomonadota</taxon>
        <taxon>Betaproteobacteria</taxon>
        <taxon>Neisseriales</taxon>
        <taxon>Neisseriaceae</taxon>
        <taxon>Morococcus</taxon>
    </lineage>
</organism>
<proteinExistence type="predicted"/>
<dbReference type="EMBL" id="JUFZ01000076">
    <property type="protein sequence ID" value="KIC06947.1"/>
    <property type="molecule type" value="Genomic_DNA"/>
</dbReference>
<gene>
    <name evidence="1" type="ORF">MCC93_16710</name>
</gene>
<evidence type="ECO:0000313" key="1">
    <source>
        <dbReference type="EMBL" id="KIC06947.1"/>
    </source>
</evidence>
<sequence length="47" mass="5283">MGADYSTNASNMNRVIVFTEQFSFSDTALRRGGLGFWGRLKRLARAI</sequence>
<dbReference type="Proteomes" id="UP000031390">
    <property type="component" value="Unassembled WGS sequence"/>
</dbReference>
<comment type="caution">
    <text evidence="1">The sequence shown here is derived from an EMBL/GenBank/DDBJ whole genome shotgun (WGS) entry which is preliminary data.</text>
</comment>
<protein>
    <submittedName>
        <fullName evidence="1">Glutamate-1-semialdehyde 2,1-aminomutase</fullName>
    </submittedName>
</protein>
<evidence type="ECO:0000313" key="2">
    <source>
        <dbReference type="Proteomes" id="UP000031390"/>
    </source>
</evidence>
<reference evidence="1 2" key="1">
    <citation type="submission" date="2014-12" db="EMBL/GenBank/DDBJ databases">
        <title>Genome sequence of Morococcus cerebrosus.</title>
        <authorList>
            <person name="Shin S.-K."/>
            <person name="Yi H."/>
        </authorList>
    </citation>
    <scope>NUCLEOTIDE SEQUENCE [LARGE SCALE GENOMIC DNA]</scope>
    <source>
        <strain evidence="1 2">CIP 81.93</strain>
    </source>
</reference>